<accession>A0A5S9F296</accession>
<evidence type="ECO:0000313" key="2">
    <source>
        <dbReference type="Proteomes" id="UP000326354"/>
    </source>
</evidence>
<keyword evidence="2" id="KW-1185">Reference proteome</keyword>
<evidence type="ECO:0000313" key="1">
    <source>
        <dbReference type="EMBL" id="BBM81882.1"/>
    </source>
</evidence>
<proteinExistence type="predicted"/>
<dbReference type="Proteomes" id="UP000326354">
    <property type="component" value="Chromosome"/>
</dbReference>
<protein>
    <submittedName>
        <fullName evidence="1">Uncharacterized protein</fullName>
    </submittedName>
</protein>
<dbReference type="EMBL" id="AP019860">
    <property type="protein sequence ID" value="BBM81882.1"/>
    <property type="molecule type" value="Genomic_DNA"/>
</dbReference>
<reference evidence="1 2" key="1">
    <citation type="submission" date="2019-08" db="EMBL/GenBank/DDBJ databases">
        <title>Complete genome sequence of Candidatus Uab amorphum.</title>
        <authorList>
            <person name="Shiratori T."/>
            <person name="Suzuki S."/>
            <person name="Kakizawa Y."/>
            <person name="Ishida K."/>
        </authorList>
    </citation>
    <scope>NUCLEOTIDE SEQUENCE [LARGE SCALE GENOMIC DNA]</scope>
    <source>
        <strain evidence="1 2">SRT547</strain>
    </source>
</reference>
<dbReference type="AlphaFoldDB" id="A0A5S9F296"/>
<organism evidence="1 2">
    <name type="scientific">Uabimicrobium amorphum</name>
    <dbReference type="NCBI Taxonomy" id="2596890"/>
    <lineage>
        <taxon>Bacteria</taxon>
        <taxon>Pseudomonadati</taxon>
        <taxon>Planctomycetota</taxon>
        <taxon>Candidatus Uabimicrobiia</taxon>
        <taxon>Candidatus Uabimicrobiales</taxon>
        <taxon>Candidatus Uabimicrobiaceae</taxon>
        <taxon>Candidatus Uabimicrobium</taxon>
    </lineage>
</organism>
<name>A0A5S9F296_UABAM</name>
<dbReference type="RefSeq" id="WP_151966146.1">
    <property type="nucleotide sequence ID" value="NZ_AP019860.1"/>
</dbReference>
<gene>
    <name evidence="1" type="ORF">UABAM_00224</name>
</gene>
<dbReference type="KEGG" id="uam:UABAM_00224"/>
<sequence length="697" mass="80738">MDDFPREIKNFITTISEILDKVQQQKSYSTLSNTQLSMCFDIFASLLFCSHKNIAIVFVYENAQHKLLLQYTDVITILPNNAAIDLQITLDLKVLEPHLQHGWIFLFFAILQGKGIEFSPSTPPLFAHFSQIKISIRGIQTLLEWFFPYSGIAIVINHNEYNLPIVLYGGKTPRGKVFPLSTQKNLSTVTKQFRYKNNIALAVGIKLDFLLQVVAKEKSFYEIRENYQNSWIISLPTEIDDFFVNFHRFFALLLPKSMANKLNEAKNNAVLLLKNYYQSLQEYWKTNFIYLRFHGEEKEFCFAINGMQIEEVSAPQDYLFQFNVDSFSTWSAWLNDKSIRLFIRFLDAITPISWMKRIAADEILLKLKLRDAKDNEFDLFITGNDISFHNKMCSGDFYLVLLYKDKIIFSEKIWDSKTTVIHKNDCCEINFPLRSELAGTSFTFSKSQVAKINRGFSHLISETSILAEMTPGIRNKVYYGLLQDLDKNKTITIKDKVYTVADGNAVINTSNGRIVRYDPPLCASQLCILQEEESYFITHGTMPTPQKNWQSFVDSTETMAANISARNTHIFTNTDIVFPRCNDEKNAVLIFDDSPIISDKSSTQFKFRVLSAWIVPNYDSFRIRIVSTVEYRRHQRDFAVFDYPCELPESLQPKNIKLLKVILNQKRIEFLMGNTCVFYVQHPSFSLFARKRIASIM</sequence>